<dbReference type="InterPro" id="IPR024185">
    <property type="entry name" value="FTHF_cligase-like_sf"/>
</dbReference>
<dbReference type="Proteomes" id="UP000001887">
    <property type="component" value="Chromosome"/>
</dbReference>
<dbReference type="SUPFAM" id="SSF100950">
    <property type="entry name" value="NagB/RpiA/CoA transferase-like"/>
    <property type="match status" value="1"/>
</dbReference>
<protein>
    <recommendedName>
        <fullName evidence="1">LUD domain-containing protein</fullName>
    </recommendedName>
</protein>
<dbReference type="InterPro" id="IPR003741">
    <property type="entry name" value="LUD_dom"/>
</dbReference>
<dbReference type="PANTHER" id="PTHR43682:SF1">
    <property type="entry name" value="LACTATE UTILIZATION PROTEIN C"/>
    <property type="match status" value="1"/>
</dbReference>
<gene>
    <name evidence="2" type="ordered locus">Psta_4615</name>
</gene>
<dbReference type="KEGG" id="psl:Psta_4615"/>
<organism evidence="2 3">
    <name type="scientific">Pirellula staleyi (strain ATCC 27377 / DSM 6068 / ICPB 4128)</name>
    <name type="common">Pirella staleyi</name>
    <dbReference type="NCBI Taxonomy" id="530564"/>
    <lineage>
        <taxon>Bacteria</taxon>
        <taxon>Pseudomonadati</taxon>
        <taxon>Planctomycetota</taxon>
        <taxon>Planctomycetia</taxon>
        <taxon>Pirellulales</taxon>
        <taxon>Pirellulaceae</taxon>
        <taxon>Pirellula</taxon>
    </lineage>
</organism>
<keyword evidence="3" id="KW-1185">Reference proteome</keyword>
<evidence type="ECO:0000259" key="1">
    <source>
        <dbReference type="Pfam" id="PF02589"/>
    </source>
</evidence>
<dbReference type="OrthoDB" id="9794157at2"/>
<evidence type="ECO:0000313" key="2">
    <source>
        <dbReference type="EMBL" id="ADB19257.1"/>
    </source>
</evidence>
<dbReference type="EMBL" id="CP001848">
    <property type="protein sequence ID" value="ADB19257.1"/>
    <property type="molecule type" value="Genomic_DNA"/>
</dbReference>
<dbReference type="Pfam" id="PF02589">
    <property type="entry name" value="LUD_dom"/>
    <property type="match status" value="1"/>
</dbReference>
<dbReference type="eggNOG" id="COG1556">
    <property type="taxonomic scope" value="Bacteria"/>
</dbReference>
<name>D2R754_PIRSD</name>
<accession>D2R754</accession>
<dbReference type="InterPro" id="IPR037171">
    <property type="entry name" value="NagB/RpiA_transferase-like"/>
</dbReference>
<dbReference type="PANTHER" id="PTHR43682">
    <property type="entry name" value="LACTATE UTILIZATION PROTEIN C"/>
    <property type="match status" value="1"/>
</dbReference>
<feature type="domain" description="LUD" evidence="1">
    <location>
        <begin position="59"/>
        <end position="241"/>
    </location>
</feature>
<dbReference type="HOGENOM" id="CLU_090664_1_1_0"/>
<evidence type="ECO:0000313" key="3">
    <source>
        <dbReference type="Proteomes" id="UP000001887"/>
    </source>
</evidence>
<dbReference type="Gene3D" id="3.40.50.10420">
    <property type="entry name" value="NagB/RpiA/CoA transferase-like"/>
    <property type="match status" value="1"/>
</dbReference>
<sequence length="243" mass="25946">MTSNSHASDTDTRPGTSRKTFLARVKQAAQSGRAYRVHTDPAAEKAGYVGVPENEDLCERLASEIRAVGGEPHLAASDADAIRCTQSILQNHAAAGTLLWKHPLLTRLGIQELATKLGTVTHSADQLASLPPEERRKVALACSLGITSCELAIAETGTLVMAGYPGRERSVSLLPPMHLAIVERSQIVPDLIDAIAEFSRRGHDTLPSNVTLITGPSKTGDIELQLTTGVHGPGRWLVLILTQ</sequence>
<proteinExistence type="predicted"/>
<reference evidence="2 3" key="1">
    <citation type="journal article" date="2009" name="Stand. Genomic Sci.">
        <title>Complete genome sequence of Pirellula staleyi type strain (ATCC 27377).</title>
        <authorList>
            <person name="Clum A."/>
            <person name="Tindall B.J."/>
            <person name="Sikorski J."/>
            <person name="Ivanova N."/>
            <person name="Mavrommatis K."/>
            <person name="Lucas S."/>
            <person name="Glavina del Rio T."/>
            <person name="Nolan M."/>
            <person name="Chen F."/>
            <person name="Tice H."/>
            <person name="Pitluck S."/>
            <person name="Cheng J.F."/>
            <person name="Chertkov O."/>
            <person name="Brettin T."/>
            <person name="Han C."/>
            <person name="Detter J.C."/>
            <person name="Kuske C."/>
            <person name="Bruce D."/>
            <person name="Goodwin L."/>
            <person name="Ovchinikova G."/>
            <person name="Pati A."/>
            <person name="Mikhailova N."/>
            <person name="Chen A."/>
            <person name="Palaniappan K."/>
            <person name="Land M."/>
            <person name="Hauser L."/>
            <person name="Chang Y.J."/>
            <person name="Jeffries C.D."/>
            <person name="Chain P."/>
            <person name="Rohde M."/>
            <person name="Goker M."/>
            <person name="Bristow J."/>
            <person name="Eisen J.A."/>
            <person name="Markowitz V."/>
            <person name="Hugenholtz P."/>
            <person name="Kyrpides N.C."/>
            <person name="Klenk H.P."/>
            <person name="Lapidus A."/>
        </authorList>
    </citation>
    <scope>NUCLEOTIDE SEQUENCE [LARGE SCALE GENOMIC DNA]</scope>
    <source>
        <strain evidence="3">ATCC 27377 / DSM 6068 / ICPB 4128</strain>
    </source>
</reference>
<dbReference type="STRING" id="530564.Psta_4615"/>
<dbReference type="AlphaFoldDB" id="D2R754"/>